<evidence type="ECO:0000313" key="1">
    <source>
        <dbReference type="EMBL" id="KKK83935.1"/>
    </source>
</evidence>
<evidence type="ECO:0008006" key="2">
    <source>
        <dbReference type="Google" id="ProtNLM"/>
    </source>
</evidence>
<dbReference type="AlphaFoldDB" id="A0A0F8ZDD5"/>
<protein>
    <recommendedName>
        <fullName evidence="2">C2H2-type domain-containing protein</fullName>
    </recommendedName>
</protein>
<dbReference type="EMBL" id="LAZR01052001">
    <property type="protein sequence ID" value="KKK83935.1"/>
    <property type="molecule type" value="Genomic_DNA"/>
</dbReference>
<name>A0A0F8ZDD5_9ZZZZ</name>
<proteinExistence type="predicted"/>
<comment type="caution">
    <text evidence="1">The sequence shown here is derived from an EMBL/GenBank/DDBJ whole genome shotgun (WGS) entry which is preliminary data.</text>
</comment>
<organism evidence="1">
    <name type="scientific">marine sediment metagenome</name>
    <dbReference type="NCBI Taxonomy" id="412755"/>
    <lineage>
        <taxon>unclassified sequences</taxon>
        <taxon>metagenomes</taxon>
        <taxon>ecological metagenomes</taxon>
    </lineage>
</organism>
<gene>
    <name evidence="1" type="ORF">LCGC14_2788420</name>
</gene>
<reference evidence="1" key="1">
    <citation type="journal article" date="2015" name="Nature">
        <title>Complex archaea that bridge the gap between prokaryotes and eukaryotes.</title>
        <authorList>
            <person name="Spang A."/>
            <person name="Saw J.H."/>
            <person name="Jorgensen S.L."/>
            <person name="Zaremba-Niedzwiedzka K."/>
            <person name="Martijn J."/>
            <person name="Lind A.E."/>
            <person name="van Eijk R."/>
            <person name="Schleper C."/>
            <person name="Guy L."/>
            <person name="Ettema T.J."/>
        </authorList>
    </citation>
    <scope>NUCLEOTIDE SEQUENCE</scope>
</reference>
<sequence>MRQGGESFKGTKKGVRSIFKCGSCSRNYKMEHNRDTHEKSCREFNKNPDKVFKKCN</sequence>
<accession>A0A0F8ZDD5</accession>